<dbReference type="PANTHER" id="PTHR11575:SF48">
    <property type="entry name" value="5'-NUCLEOTIDASE"/>
    <property type="match status" value="1"/>
</dbReference>
<feature type="compositionally biased region" description="Acidic residues" evidence="4">
    <location>
        <begin position="538"/>
        <end position="554"/>
    </location>
</feature>
<accession>A0A5J5FBW3</accession>
<evidence type="ECO:0000259" key="6">
    <source>
        <dbReference type="Pfam" id="PF02872"/>
    </source>
</evidence>
<dbReference type="GO" id="GO:0000166">
    <property type="term" value="F:nucleotide binding"/>
    <property type="evidence" value="ECO:0007669"/>
    <property type="project" value="UniProtKB-KW"/>
</dbReference>
<dbReference type="Gene3D" id="3.90.780.10">
    <property type="entry name" value="5'-Nucleotidase, C-terminal domain"/>
    <property type="match status" value="1"/>
</dbReference>
<evidence type="ECO:0000313" key="8">
    <source>
        <dbReference type="Proteomes" id="UP000326924"/>
    </source>
</evidence>
<dbReference type="InParanoid" id="A0A5J5FBW3"/>
<dbReference type="Gene3D" id="3.60.21.10">
    <property type="match status" value="1"/>
</dbReference>
<dbReference type="SUPFAM" id="SSF56300">
    <property type="entry name" value="Metallo-dependent phosphatases"/>
    <property type="match status" value="1"/>
</dbReference>
<evidence type="ECO:0000256" key="2">
    <source>
        <dbReference type="ARBA" id="ARBA00022729"/>
    </source>
</evidence>
<dbReference type="InterPro" id="IPR036907">
    <property type="entry name" value="5'-Nucleotdase_C_sf"/>
</dbReference>
<dbReference type="AlphaFoldDB" id="A0A5J5FBW3"/>
<dbReference type="SUPFAM" id="SSF55816">
    <property type="entry name" value="5'-nucleotidase (syn. UDP-sugar hydrolase), C-terminal domain"/>
    <property type="match status" value="1"/>
</dbReference>
<dbReference type="InterPro" id="IPR029052">
    <property type="entry name" value="Metallo-depent_PP-like"/>
</dbReference>
<dbReference type="GO" id="GO:0016787">
    <property type="term" value="F:hydrolase activity"/>
    <property type="evidence" value="ECO:0007669"/>
    <property type="project" value="UniProtKB-KW"/>
</dbReference>
<feature type="domain" description="5'-Nucleotidase C-terminal" evidence="6">
    <location>
        <begin position="315"/>
        <end position="469"/>
    </location>
</feature>
<dbReference type="OrthoDB" id="10252235at2759"/>
<evidence type="ECO:0000256" key="1">
    <source>
        <dbReference type="ARBA" id="ARBA00006654"/>
    </source>
</evidence>
<dbReference type="Pfam" id="PF02872">
    <property type="entry name" value="5_nucleotid_C"/>
    <property type="match status" value="1"/>
</dbReference>
<evidence type="ECO:0000256" key="4">
    <source>
        <dbReference type="SAM" id="MobiDB-lite"/>
    </source>
</evidence>
<organism evidence="7 8">
    <name type="scientific">Sphaerosporella brunnea</name>
    <dbReference type="NCBI Taxonomy" id="1250544"/>
    <lineage>
        <taxon>Eukaryota</taxon>
        <taxon>Fungi</taxon>
        <taxon>Dikarya</taxon>
        <taxon>Ascomycota</taxon>
        <taxon>Pezizomycotina</taxon>
        <taxon>Pezizomycetes</taxon>
        <taxon>Pezizales</taxon>
        <taxon>Pyronemataceae</taxon>
        <taxon>Sphaerosporella</taxon>
    </lineage>
</organism>
<protein>
    <submittedName>
        <fullName evidence="7">Metallo-dependent phosphatase-like protein</fullName>
    </submittedName>
</protein>
<dbReference type="InterPro" id="IPR006179">
    <property type="entry name" value="5_nucleotidase/apyrase"/>
</dbReference>
<sequence length="611" mass="67171">MSDSSVTFSSGATGPPDLRLLHYNDVYHIEGGRVFPSHSRDPVGGAARFVSLVSHYRSAPEFAGQPELLTFFSGDAFNPSLESSVTKGRHMVPILNEIGTNVACLGNHDLDFGVEQFGHLKDLCKFPWLCANVEDPALGQGVSIGGVSKTVMLESSTGVKIGVIGLVEKEWLDTISSLPPGLVYINAAEAALKWVPQLREQGAEIVIAVSHMREPNDVRLATEIPEGTIDIVLGGHDHHYSHQIVNGCHVIRSGCDFRQLSYIEARRKSVDGSIPGWNFDIIRRDTFKSTPEDEKTAQLVDKLTAGLKAKLEKPIGYTAVPLDGRFTTIRCKESNLGNFTCDLLRFYYNTECALMAGGTMRGDQIYPPGLIKLRDIVECFPFEDPVLVIRVSGASIVKALENGVSKLPALEGRFPHVSGIVFTFDSTRPAGSRVLSCKIGTEDVVPDRKYTLATRSYMHNGKDGFEALSAEAGAEVVVDEENGVIISSILRQYFLALKVVGRWSHGHFYRQFFKALKTDQKAKGDLNQSEAAARHEELDDDDEGSGSESEIDGYENERHDSREKMTTNFIKKMGSKWARLAGVQTGDAHNVDWTSAISPRIEGRIIEVKQE</sequence>
<comment type="caution">
    <text evidence="7">The sequence shown here is derived from an EMBL/GenBank/DDBJ whole genome shotgun (WGS) entry which is preliminary data.</text>
</comment>
<evidence type="ECO:0000256" key="3">
    <source>
        <dbReference type="RuleBase" id="RU362119"/>
    </source>
</evidence>
<dbReference type="Pfam" id="PF00149">
    <property type="entry name" value="Metallophos"/>
    <property type="match status" value="1"/>
</dbReference>
<dbReference type="InterPro" id="IPR004843">
    <property type="entry name" value="Calcineurin-like_PHP"/>
</dbReference>
<keyword evidence="3" id="KW-0547">Nucleotide-binding</keyword>
<dbReference type="EMBL" id="VXIS01000005">
    <property type="protein sequence ID" value="KAA8914507.1"/>
    <property type="molecule type" value="Genomic_DNA"/>
</dbReference>
<keyword evidence="8" id="KW-1185">Reference proteome</keyword>
<reference evidence="7 8" key="1">
    <citation type="submission" date="2019-09" db="EMBL/GenBank/DDBJ databases">
        <title>Draft genome of the ectomycorrhizal ascomycete Sphaerosporella brunnea.</title>
        <authorList>
            <consortium name="DOE Joint Genome Institute"/>
            <person name="Benucci G.M."/>
            <person name="Marozzi G."/>
            <person name="Antonielli L."/>
            <person name="Sanchez S."/>
            <person name="Marco P."/>
            <person name="Wang X."/>
            <person name="Falini L.B."/>
            <person name="Barry K."/>
            <person name="Haridas S."/>
            <person name="Lipzen A."/>
            <person name="Labutti K."/>
            <person name="Grigoriev I.V."/>
            <person name="Murat C."/>
            <person name="Martin F."/>
            <person name="Albertini E."/>
            <person name="Donnini D."/>
            <person name="Bonito G."/>
        </authorList>
    </citation>
    <scope>NUCLEOTIDE SEQUENCE [LARGE SCALE GENOMIC DNA]</scope>
    <source>
        <strain evidence="7 8">Sb_GMNB300</strain>
    </source>
</reference>
<proteinExistence type="inferred from homology"/>
<keyword evidence="3" id="KW-0378">Hydrolase</keyword>
<dbReference type="InterPro" id="IPR008334">
    <property type="entry name" value="5'-Nucleotdase_C"/>
</dbReference>
<dbReference type="PRINTS" id="PR01607">
    <property type="entry name" value="APYRASEFAMLY"/>
</dbReference>
<dbReference type="PANTHER" id="PTHR11575">
    <property type="entry name" value="5'-NUCLEOTIDASE-RELATED"/>
    <property type="match status" value="1"/>
</dbReference>
<keyword evidence="2" id="KW-0732">Signal</keyword>
<feature type="domain" description="Calcineurin-like phosphoesterase" evidence="5">
    <location>
        <begin position="19"/>
        <end position="240"/>
    </location>
</feature>
<dbReference type="GO" id="GO:0009166">
    <property type="term" value="P:nucleotide catabolic process"/>
    <property type="evidence" value="ECO:0007669"/>
    <property type="project" value="InterPro"/>
</dbReference>
<feature type="region of interest" description="Disordered" evidence="4">
    <location>
        <begin position="524"/>
        <end position="563"/>
    </location>
</feature>
<evidence type="ECO:0000259" key="5">
    <source>
        <dbReference type="Pfam" id="PF00149"/>
    </source>
</evidence>
<evidence type="ECO:0000313" key="7">
    <source>
        <dbReference type="EMBL" id="KAA8914507.1"/>
    </source>
</evidence>
<dbReference type="Proteomes" id="UP000326924">
    <property type="component" value="Unassembled WGS sequence"/>
</dbReference>
<gene>
    <name evidence="7" type="ORF">FN846DRAFT_1006776</name>
</gene>
<comment type="similarity">
    <text evidence="1 3">Belongs to the 5'-nucleotidase family.</text>
</comment>
<name>A0A5J5FBW3_9PEZI</name>